<protein>
    <submittedName>
        <fullName evidence="2">Uncharacterized membrane protein YhaH, DUF805 family</fullName>
    </submittedName>
</protein>
<dbReference type="Pfam" id="PF05656">
    <property type="entry name" value="DUF805"/>
    <property type="match status" value="1"/>
</dbReference>
<dbReference type="InterPro" id="IPR008523">
    <property type="entry name" value="DUF805"/>
</dbReference>
<accession>A0A2H1HLF9</accession>
<name>A0A2H1HLF9_BREAU</name>
<evidence type="ECO:0000313" key="2">
    <source>
        <dbReference type="EMBL" id="SMX63778.1"/>
    </source>
</evidence>
<organism evidence="2 3">
    <name type="scientific">Brevibacterium aurantiacum</name>
    <dbReference type="NCBI Taxonomy" id="273384"/>
    <lineage>
        <taxon>Bacteria</taxon>
        <taxon>Bacillati</taxon>
        <taxon>Actinomycetota</taxon>
        <taxon>Actinomycetes</taxon>
        <taxon>Micrococcales</taxon>
        <taxon>Brevibacteriaceae</taxon>
        <taxon>Brevibacterium</taxon>
    </lineage>
</organism>
<keyword evidence="1" id="KW-0472">Membrane</keyword>
<keyword evidence="1" id="KW-1133">Transmembrane helix</keyword>
<sequence>MPRFGSIYSTIGIALPVQRRYFYYTKVTMSYDANSAYSANNAYPAGPGAAGSGAMGPGGQIRGAASPEDLSLPLYGASFGQAIKRFFKKYAKFSGRASRSEYWWVALFLFLIQLIPSVLYSIGLGMTAGTASMAAADPYASQMSAGPSGGALALTVIGGILMFIIGVAVVVPTLAIIWRRLHDANLAGPFFFLNFIPGVGGIILLVLTLLPSKPEGQRFDV</sequence>
<feature type="transmembrane region" description="Helical" evidence="1">
    <location>
        <begin position="102"/>
        <end position="123"/>
    </location>
</feature>
<dbReference type="PANTHER" id="PTHR34980">
    <property type="entry name" value="INNER MEMBRANE PROTEIN-RELATED-RELATED"/>
    <property type="match status" value="1"/>
</dbReference>
<reference evidence="2 3" key="1">
    <citation type="submission" date="2017-03" db="EMBL/GenBank/DDBJ databases">
        <authorList>
            <person name="Afonso C.L."/>
            <person name="Miller P.J."/>
            <person name="Scott M.A."/>
            <person name="Spackman E."/>
            <person name="Goraichik I."/>
            <person name="Dimitrov K.M."/>
            <person name="Suarez D.L."/>
            <person name="Swayne D.E."/>
        </authorList>
    </citation>
    <scope>NUCLEOTIDE SEQUENCE [LARGE SCALE GENOMIC DNA]</scope>
    <source>
        <strain evidence="3">6(3)</strain>
    </source>
</reference>
<dbReference type="GO" id="GO:0005886">
    <property type="term" value="C:plasma membrane"/>
    <property type="evidence" value="ECO:0007669"/>
    <property type="project" value="TreeGrafter"/>
</dbReference>
<dbReference type="Proteomes" id="UP000234327">
    <property type="component" value="Unassembled WGS sequence"/>
</dbReference>
<gene>
    <name evidence="2" type="ORF">BAURA63_00308</name>
</gene>
<dbReference type="PANTHER" id="PTHR34980:SF2">
    <property type="entry name" value="INNER MEMBRANE PROTEIN YHAH-RELATED"/>
    <property type="match status" value="1"/>
</dbReference>
<feature type="transmembrane region" description="Helical" evidence="1">
    <location>
        <begin position="190"/>
        <end position="210"/>
    </location>
</feature>
<proteinExistence type="predicted"/>
<dbReference type="EMBL" id="FXYZ01000001">
    <property type="protein sequence ID" value="SMX63778.1"/>
    <property type="molecule type" value="Genomic_DNA"/>
</dbReference>
<evidence type="ECO:0000313" key="3">
    <source>
        <dbReference type="Proteomes" id="UP000234327"/>
    </source>
</evidence>
<evidence type="ECO:0000256" key="1">
    <source>
        <dbReference type="SAM" id="Phobius"/>
    </source>
</evidence>
<dbReference type="AlphaFoldDB" id="A0A2H1HLF9"/>
<feature type="transmembrane region" description="Helical" evidence="1">
    <location>
        <begin position="151"/>
        <end position="178"/>
    </location>
</feature>
<keyword evidence="1" id="KW-0812">Transmembrane</keyword>